<sequence>MNGEKKNESTPHLDDESITSRRFRITRHPRSNTLSTVEAQLLIDAARSDLKKVCNFETQNLHLQLENNRLHEPGLLSKSETKEERNISYQYNSTSSAGSLSQLKNTLPTAGKLTKDMLPKKQHIEPDNENKKKRFNIIHSPRLGNGEKDGEKNGQKETQNNVQLTKNETQNLRNTYQNVIPQSNAMMTSLLYFPTSEADTILSSVIANNTSNTSKSNDNILTNTTIKNDSNMHSNNPIYENNLSLSNRLMINNSRNRFTITRIPKVPTISNLPAIPENNEEIVEISGPNNHTKSEQPQYDPLIDIF</sequence>
<name>A0A1J4KS47_9EUKA</name>
<evidence type="ECO:0000313" key="3">
    <source>
        <dbReference type="Proteomes" id="UP000179807"/>
    </source>
</evidence>
<proteinExistence type="predicted"/>
<comment type="caution">
    <text evidence="2">The sequence shown here is derived from an EMBL/GenBank/DDBJ whole genome shotgun (WGS) entry which is preliminary data.</text>
</comment>
<keyword evidence="3" id="KW-1185">Reference proteome</keyword>
<protein>
    <submittedName>
        <fullName evidence="2">Uncharacterized protein</fullName>
    </submittedName>
</protein>
<dbReference type="Proteomes" id="UP000179807">
    <property type="component" value="Unassembled WGS sequence"/>
</dbReference>
<organism evidence="2 3">
    <name type="scientific">Tritrichomonas foetus</name>
    <dbReference type="NCBI Taxonomy" id="1144522"/>
    <lineage>
        <taxon>Eukaryota</taxon>
        <taxon>Metamonada</taxon>
        <taxon>Parabasalia</taxon>
        <taxon>Tritrichomonadida</taxon>
        <taxon>Tritrichomonadidae</taxon>
        <taxon>Tritrichomonas</taxon>
    </lineage>
</organism>
<dbReference type="EMBL" id="MLAK01000421">
    <property type="protein sequence ID" value="OHT14103.1"/>
    <property type="molecule type" value="Genomic_DNA"/>
</dbReference>
<feature type="compositionally biased region" description="Basic and acidic residues" evidence="1">
    <location>
        <begin position="1"/>
        <end position="19"/>
    </location>
</feature>
<dbReference type="AlphaFoldDB" id="A0A1J4KS47"/>
<feature type="compositionally biased region" description="Basic and acidic residues" evidence="1">
    <location>
        <begin position="145"/>
        <end position="155"/>
    </location>
</feature>
<dbReference type="VEuPathDB" id="TrichDB:TRFO_03112"/>
<gene>
    <name evidence="2" type="ORF">TRFO_03112</name>
</gene>
<feature type="region of interest" description="Disordered" evidence="1">
    <location>
        <begin position="1"/>
        <end position="29"/>
    </location>
</feature>
<evidence type="ECO:0000256" key="1">
    <source>
        <dbReference type="SAM" id="MobiDB-lite"/>
    </source>
</evidence>
<feature type="compositionally biased region" description="Basic and acidic residues" evidence="1">
    <location>
        <begin position="113"/>
        <end position="130"/>
    </location>
</feature>
<dbReference type="RefSeq" id="XP_068367239.1">
    <property type="nucleotide sequence ID" value="XM_068491101.1"/>
</dbReference>
<dbReference type="GeneID" id="94825805"/>
<evidence type="ECO:0000313" key="2">
    <source>
        <dbReference type="EMBL" id="OHT14103.1"/>
    </source>
</evidence>
<accession>A0A1J4KS47</accession>
<feature type="region of interest" description="Disordered" evidence="1">
    <location>
        <begin position="113"/>
        <end position="163"/>
    </location>
</feature>
<reference evidence="2" key="1">
    <citation type="submission" date="2016-10" db="EMBL/GenBank/DDBJ databases">
        <authorList>
            <person name="Benchimol M."/>
            <person name="Almeida L.G."/>
            <person name="Vasconcelos A.T."/>
            <person name="Perreira-Neves A."/>
            <person name="Rosa I.A."/>
            <person name="Tasca T."/>
            <person name="Bogo M.R."/>
            <person name="de Souza W."/>
        </authorList>
    </citation>
    <scope>NUCLEOTIDE SEQUENCE [LARGE SCALE GENOMIC DNA]</scope>
    <source>
        <strain evidence="2">K</strain>
    </source>
</reference>